<dbReference type="HAMAP" id="MF_00923">
    <property type="entry name" value="OM_assembly_BamB"/>
    <property type="match status" value="1"/>
</dbReference>
<dbReference type="InterPro" id="IPR011047">
    <property type="entry name" value="Quinoprotein_ADH-like_sf"/>
</dbReference>
<comment type="subunit">
    <text evidence="4">Part of the Bam complex.</text>
</comment>
<accession>A0A363UJL6</accession>
<reference evidence="7 8" key="1">
    <citation type="submission" date="2018-05" db="EMBL/GenBank/DDBJ databases">
        <title>Abyssibacter profundi OUC007T gen. nov., sp. nov, a marine bacterium isolated from seawater of the Mariana Trench.</title>
        <authorList>
            <person name="Zhou S."/>
        </authorList>
    </citation>
    <scope>NUCLEOTIDE SEQUENCE [LARGE SCALE GENOMIC DNA]</scope>
    <source>
        <strain evidence="7 8">OUC007</strain>
    </source>
</reference>
<dbReference type="GO" id="GO:0051205">
    <property type="term" value="P:protein insertion into membrane"/>
    <property type="evidence" value="ECO:0007669"/>
    <property type="project" value="UniProtKB-UniRule"/>
</dbReference>
<dbReference type="NCBIfam" id="TIGR03300">
    <property type="entry name" value="assembly_YfgL"/>
    <property type="match status" value="1"/>
</dbReference>
<dbReference type="InterPro" id="IPR017687">
    <property type="entry name" value="BamB"/>
</dbReference>
<dbReference type="AlphaFoldDB" id="A0A363UJL6"/>
<evidence type="ECO:0000256" key="3">
    <source>
        <dbReference type="ARBA" id="ARBA00023237"/>
    </source>
</evidence>
<dbReference type="SUPFAM" id="SSF50998">
    <property type="entry name" value="Quinoprotein alcohol dehydrogenase-like"/>
    <property type="match status" value="1"/>
</dbReference>
<dbReference type="Gene3D" id="2.130.10.10">
    <property type="entry name" value="YVTN repeat-like/Quinoprotein amine dehydrogenase"/>
    <property type="match status" value="1"/>
</dbReference>
<dbReference type="InterPro" id="IPR018391">
    <property type="entry name" value="PQQ_b-propeller_rpt"/>
</dbReference>
<keyword evidence="2 4" id="KW-0472">Membrane</keyword>
<evidence type="ECO:0000256" key="5">
    <source>
        <dbReference type="SAM" id="SignalP"/>
    </source>
</evidence>
<dbReference type="GO" id="GO:0043165">
    <property type="term" value="P:Gram-negative-bacterium-type cell outer membrane assembly"/>
    <property type="evidence" value="ECO:0007669"/>
    <property type="project" value="UniProtKB-UniRule"/>
</dbReference>
<evidence type="ECO:0000313" key="7">
    <source>
        <dbReference type="EMBL" id="PWN55619.1"/>
    </source>
</evidence>
<protein>
    <recommendedName>
        <fullName evidence="4">Outer membrane protein assembly factor BamB</fullName>
    </recommendedName>
</protein>
<evidence type="ECO:0000256" key="2">
    <source>
        <dbReference type="ARBA" id="ARBA00023136"/>
    </source>
</evidence>
<keyword evidence="8" id="KW-1185">Reference proteome</keyword>
<dbReference type="PANTHER" id="PTHR34512">
    <property type="entry name" value="CELL SURFACE PROTEIN"/>
    <property type="match status" value="1"/>
</dbReference>
<dbReference type="PANTHER" id="PTHR34512:SF30">
    <property type="entry name" value="OUTER MEMBRANE PROTEIN ASSEMBLY FACTOR BAMB"/>
    <property type="match status" value="1"/>
</dbReference>
<feature type="chain" id="PRO_5017094662" description="Outer membrane protein assembly factor BamB" evidence="5">
    <location>
        <begin position="18"/>
        <end position="381"/>
    </location>
</feature>
<dbReference type="Proteomes" id="UP000251800">
    <property type="component" value="Unassembled WGS sequence"/>
</dbReference>
<evidence type="ECO:0000259" key="6">
    <source>
        <dbReference type="Pfam" id="PF13360"/>
    </source>
</evidence>
<sequence length="381" mass="41058">MRSVLILALLASLAACSGNKVVNKPAELTAVERAELQFERVWSKRVGAGTAGKFAALAPLIVDTRVFAADAKGRVRAFDTGAGATLWTQDTEYRFVAGPGMGADQILLGTLDGEVVALDAVTGEQRWRAMVDAEVLAAPVQDRNRVIARTVDGRVVGLDADTGDAEWEFTRTAPALTLRGLSNPVLRGSSVIVGLDTGHVVSLDTRTGEVEWEQLIREPTGRSELERIVDVDAQLLIDDGRLFTASYGGELVVLSAITGREIWRRNLRSYTGMAIQGDQLYVTDAEGKVWALDVVTGAAIWDQSELAFRGLTQPVWYRGNLIVGDYEGYLHALSPADGRIIGRTRPARDAMLTAPRVQGERLYVLASDGTLAALEGAPVSR</sequence>
<dbReference type="InterPro" id="IPR015943">
    <property type="entry name" value="WD40/YVTN_repeat-like_dom_sf"/>
</dbReference>
<dbReference type="Pfam" id="PF13360">
    <property type="entry name" value="PQQ_2"/>
    <property type="match status" value="1"/>
</dbReference>
<keyword evidence="1 4" id="KW-0732">Signal</keyword>
<dbReference type="GO" id="GO:0009279">
    <property type="term" value="C:cell outer membrane"/>
    <property type="evidence" value="ECO:0007669"/>
    <property type="project" value="UniProtKB-SubCell"/>
</dbReference>
<organism evidence="7 8">
    <name type="scientific">Abyssibacter profundi</name>
    <dbReference type="NCBI Taxonomy" id="2182787"/>
    <lineage>
        <taxon>Bacteria</taxon>
        <taxon>Pseudomonadati</taxon>
        <taxon>Pseudomonadota</taxon>
        <taxon>Gammaproteobacteria</taxon>
        <taxon>Chromatiales</taxon>
        <taxon>Oceanococcaceae</taxon>
        <taxon>Abyssibacter</taxon>
    </lineage>
</organism>
<feature type="signal peptide" evidence="5">
    <location>
        <begin position="1"/>
        <end position="17"/>
    </location>
</feature>
<comment type="function">
    <text evidence="4">Part of the outer membrane protein assembly complex, which is involved in assembly and insertion of beta-barrel proteins into the outer membrane.</text>
</comment>
<evidence type="ECO:0000313" key="8">
    <source>
        <dbReference type="Proteomes" id="UP000251800"/>
    </source>
</evidence>
<keyword evidence="4" id="KW-0449">Lipoprotein</keyword>
<keyword evidence="4" id="KW-0564">Palmitate</keyword>
<comment type="subcellular location">
    <subcellularLocation>
        <location evidence="4">Cell outer membrane</location>
        <topology evidence="4">Lipid-anchor</topology>
    </subcellularLocation>
</comment>
<dbReference type="InterPro" id="IPR002372">
    <property type="entry name" value="PQQ_rpt_dom"/>
</dbReference>
<gene>
    <name evidence="4 7" type="primary">bamB</name>
    <name evidence="7" type="ORF">DEH80_10965</name>
</gene>
<dbReference type="EMBL" id="QEQK01000009">
    <property type="protein sequence ID" value="PWN55619.1"/>
    <property type="molecule type" value="Genomic_DNA"/>
</dbReference>
<feature type="domain" description="Pyrrolo-quinoline quinone repeat" evidence="6">
    <location>
        <begin position="72"/>
        <end position="303"/>
    </location>
</feature>
<evidence type="ECO:0000256" key="1">
    <source>
        <dbReference type="ARBA" id="ARBA00022729"/>
    </source>
</evidence>
<proteinExistence type="inferred from homology"/>
<dbReference type="PROSITE" id="PS51257">
    <property type="entry name" value="PROKAR_LIPOPROTEIN"/>
    <property type="match status" value="1"/>
</dbReference>
<dbReference type="RefSeq" id="WP_109720543.1">
    <property type="nucleotide sequence ID" value="NZ_QEQK01000009.1"/>
</dbReference>
<comment type="caution">
    <text evidence="7">The sequence shown here is derived from an EMBL/GenBank/DDBJ whole genome shotgun (WGS) entry which is preliminary data.</text>
</comment>
<evidence type="ECO:0000256" key="4">
    <source>
        <dbReference type="HAMAP-Rule" id="MF_00923"/>
    </source>
</evidence>
<dbReference type="SMART" id="SM00564">
    <property type="entry name" value="PQQ"/>
    <property type="match status" value="7"/>
</dbReference>
<name>A0A363UJL6_9GAMM</name>
<keyword evidence="3 4" id="KW-0998">Cell outer membrane</keyword>
<comment type="similarity">
    <text evidence="4">Belongs to the BamB family.</text>
</comment>